<reference evidence="8" key="3">
    <citation type="journal article" date="2014" name="Nature">
        <title>Elephant shark genome provides unique insights into gnathostome evolution.</title>
        <authorList>
            <consortium name="International Elephant Shark Genome Sequencing Consortium"/>
            <person name="Venkatesh B."/>
            <person name="Lee A.P."/>
            <person name="Ravi V."/>
            <person name="Maurya A.K."/>
            <person name="Lian M.M."/>
            <person name="Swann J.B."/>
            <person name="Ohta Y."/>
            <person name="Flajnik M.F."/>
            <person name="Sutoh Y."/>
            <person name="Kasahara M."/>
            <person name="Hoon S."/>
            <person name="Gangu V."/>
            <person name="Roy S.W."/>
            <person name="Irimia M."/>
            <person name="Korzh V."/>
            <person name="Kondrychyn I."/>
            <person name="Lim Z.W."/>
            <person name="Tay B.H."/>
            <person name="Tohari S."/>
            <person name="Kong K.W."/>
            <person name="Ho S."/>
            <person name="Lorente-Galdos B."/>
            <person name="Quilez J."/>
            <person name="Marques-Bonet T."/>
            <person name="Raney B.J."/>
            <person name="Ingham P.W."/>
            <person name="Tay A."/>
            <person name="Hillier L.W."/>
            <person name="Minx P."/>
            <person name="Boehm T."/>
            <person name="Wilson R.K."/>
            <person name="Brenner S."/>
            <person name="Warren W.C."/>
        </authorList>
    </citation>
    <scope>NUCLEOTIDE SEQUENCE [LARGE SCALE GENOMIC DNA]</scope>
</reference>
<feature type="region of interest" description="Disordered" evidence="5">
    <location>
        <begin position="159"/>
        <end position="178"/>
    </location>
</feature>
<dbReference type="GO" id="GO:0022857">
    <property type="term" value="F:transmembrane transporter activity"/>
    <property type="evidence" value="ECO:0007669"/>
    <property type="project" value="TreeGrafter"/>
</dbReference>
<evidence type="ECO:0000256" key="2">
    <source>
        <dbReference type="ARBA" id="ARBA00022692"/>
    </source>
</evidence>
<evidence type="ECO:0000256" key="3">
    <source>
        <dbReference type="ARBA" id="ARBA00022989"/>
    </source>
</evidence>
<proteinExistence type="predicted"/>
<keyword evidence="2 6" id="KW-0812">Transmembrane</keyword>
<dbReference type="GeneTree" id="ENSGT00950000183096"/>
<dbReference type="AlphaFoldDB" id="A0A4W3JP93"/>
<accession>A0A4W3JP93</accession>
<name>A0A4W3JP93_CALMI</name>
<dbReference type="Ensembl" id="ENSCMIT00000045136.1">
    <property type="protein sequence ID" value="ENSCMIP00000044497.1"/>
    <property type="gene ID" value="ENSCMIG00000018412.1"/>
</dbReference>
<feature type="transmembrane region" description="Helical" evidence="6">
    <location>
        <begin position="6"/>
        <end position="24"/>
    </location>
</feature>
<reference evidence="7" key="4">
    <citation type="submission" date="2025-08" db="UniProtKB">
        <authorList>
            <consortium name="Ensembl"/>
        </authorList>
    </citation>
    <scope>IDENTIFICATION</scope>
</reference>
<keyword evidence="4 6" id="KW-0472">Membrane</keyword>
<sequence length="355" mass="39948">MTRFFMIYHILSKLITLFSTFYFAKLEDFRSRKIIIVVPLLGCLISRSLLLFVIFFDLPLEVIFATASLDGLSGGFTTYWTAVVVLVCSTSSEKRRSIRLITTDFAYGLAGFVGSILSGYIFLHLKILHYHGIILVALSLALYVVNLFYCILVLKIPPKQQKSGPQGDKEQNEESDTFTEKLQCDSAGHLVKHEHVTGDIQHKNRPPVEKTEHKTARVVDDKNGRCVNGQCCKAVSRIFDGIIRDNWSSWWADGHGDKGTLWFMVGAAVLYDMATKGAMDVLPIFVLNWPLKWNAVLLGYGNASEYAIYFTSFLTICLFSKCVKDTSLIVIGMLSFSAGMLVMGFVKWTYLYFVA</sequence>
<feature type="transmembrane region" description="Helical" evidence="6">
    <location>
        <begin position="62"/>
        <end position="88"/>
    </location>
</feature>
<dbReference type="Gene3D" id="1.20.1250.20">
    <property type="entry name" value="MFS general substrate transporter like domains"/>
    <property type="match status" value="1"/>
</dbReference>
<evidence type="ECO:0000256" key="4">
    <source>
        <dbReference type="ARBA" id="ARBA00023136"/>
    </source>
</evidence>
<reference evidence="8" key="2">
    <citation type="journal article" date="2007" name="PLoS Biol.">
        <title>Survey sequencing and comparative analysis of the elephant shark (Callorhinchus milii) genome.</title>
        <authorList>
            <person name="Venkatesh B."/>
            <person name="Kirkness E.F."/>
            <person name="Loh Y.H."/>
            <person name="Halpern A.L."/>
            <person name="Lee A.P."/>
            <person name="Johnson J."/>
            <person name="Dandona N."/>
            <person name="Viswanathan L.D."/>
            <person name="Tay A."/>
            <person name="Venter J.C."/>
            <person name="Strausberg R.L."/>
            <person name="Brenner S."/>
        </authorList>
    </citation>
    <scope>NUCLEOTIDE SEQUENCE [LARGE SCALE GENOMIC DNA]</scope>
</reference>
<organism evidence="7 8">
    <name type="scientific">Callorhinchus milii</name>
    <name type="common">Ghost shark</name>
    <dbReference type="NCBI Taxonomy" id="7868"/>
    <lineage>
        <taxon>Eukaryota</taxon>
        <taxon>Metazoa</taxon>
        <taxon>Chordata</taxon>
        <taxon>Craniata</taxon>
        <taxon>Vertebrata</taxon>
        <taxon>Chondrichthyes</taxon>
        <taxon>Holocephali</taxon>
        <taxon>Chimaeriformes</taxon>
        <taxon>Callorhinchidae</taxon>
        <taxon>Callorhinchus</taxon>
    </lineage>
</organism>
<dbReference type="STRING" id="7868.ENSCMIP00000044497"/>
<feature type="transmembrane region" description="Helical" evidence="6">
    <location>
        <begin position="36"/>
        <end position="56"/>
    </location>
</feature>
<dbReference type="InterPro" id="IPR036259">
    <property type="entry name" value="MFS_trans_sf"/>
</dbReference>
<reference evidence="7" key="5">
    <citation type="submission" date="2025-09" db="UniProtKB">
        <authorList>
            <consortium name="Ensembl"/>
        </authorList>
    </citation>
    <scope>IDENTIFICATION</scope>
</reference>
<evidence type="ECO:0000256" key="6">
    <source>
        <dbReference type="SAM" id="Phobius"/>
    </source>
</evidence>
<reference evidence="8" key="1">
    <citation type="journal article" date="2006" name="Science">
        <title>Ancient noncoding elements conserved in the human genome.</title>
        <authorList>
            <person name="Venkatesh B."/>
            <person name="Kirkness E.F."/>
            <person name="Loh Y.H."/>
            <person name="Halpern A.L."/>
            <person name="Lee A.P."/>
            <person name="Johnson J."/>
            <person name="Dandona N."/>
            <person name="Viswanathan L.D."/>
            <person name="Tay A."/>
            <person name="Venter J.C."/>
            <person name="Strausberg R.L."/>
            <person name="Brenner S."/>
        </authorList>
    </citation>
    <scope>NUCLEOTIDE SEQUENCE [LARGE SCALE GENOMIC DNA]</scope>
</reference>
<dbReference type="PANTHER" id="PTHR23507:SF3">
    <property type="entry name" value="THYMIC STROMAL COTRANSPORTER HOMOLOG"/>
    <property type="match status" value="1"/>
</dbReference>
<dbReference type="SUPFAM" id="SSF103473">
    <property type="entry name" value="MFS general substrate transporter"/>
    <property type="match status" value="1"/>
</dbReference>
<protein>
    <submittedName>
        <fullName evidence="7">Thymic stromal cotransporter homolog</fullName>
    </submittedName>
</protein>
<dbReference type="OMA" id="MARTWIE"/>
<evidence type="ECO:0000313" key="7">
    <source>
        <dbReference type="Ensembl" id="ENSCMIP00000044497.1"/>
    </source>
</evidence>
<feature type="transmembrane region" description="Helical" evidence="6">
    <location>
        <begin position="306"/>
        <end position="323"/>
    </location>
</feature>
<comment type="subcellular location">
    <subcellularLocation>
        <location evidence="1">Membrane</location>
        <topology evidence="1">Multi-pass membrane protein</topology>
    </subcellularLocation>
</comment>
<dbReference type="PANTHER" id="PTHR23507">
    <property type="entry name" value="ZGC:174356"/>
    <property type="match status" value="1"/>
</dbReference>
<dbReference type="Proteomes" id="UP000314986">
    <property type="component" value="Unassembled WGS sequence"/>
</dbReference>
<feature type="transmembrane region" description="Helical" evidence="6">
    <location>
        <begin position="129"/>
        <end position="154"/>
    </location>
</feature>
<keyword evidence="3 6" id="KW-1133">Transmembrane helix</keyword>
<feature type="transmembrane region" description="Helical" evidence="6">
    <location>
        <begin position="330"/>
        <end position="353"/>
    </location>
</feature>
<dbReference type="InParanoid" id="A0A4W3JP93"/>
<evidence type="ECO:0000256" key="1">
    <source>
        <dbReference type="ARBA" id="ARBA00004141"/>
    </source>
</evidence>
<keyword evidence="8" id="KW-1185">Reference proteome</keyword>
<evidence type="ECO:0000256" key="5">
    <source>
        <dbReference type="SAM" id="MobiDB-lite"/>
    </source>
</evidence>
<feature type="compositionally biased region" description="Basic and acidic residues" evidence="5">
    <location>
        <begin position="167"/>
        <end position="178"/>
    </location>
</feature>
<feature type="transmembrane region" description="Helical" evidence="6">
    <location>
        <begin position="100"/>
        <end position="123"/>
    </location>
</feature>
<dbReference type="GO" id="GO:0016020">
    <property type="term" value="C:membrane"/>
    <property type="evidence" value="ECO:0007669"/>
    <property type="project" value="UniProtKB-SubCell"/>
</dbReference>
<evidence type="ECO:0000313" key="8">
    <source>
        <dbReference type="Proteomes" id="UP000314986"/>
    </source>
</evidence>